<evidence type="ECO:0000256" key="12">
    <source>
        <dbReference type="ARBA" id="ARBA00023125"/>
    </source>
</evidence>
<comment type="caution">
    <text evidence="16">The sequence shown here is derived from an EMBL/GenBank/DDBJ whole genome shotgun (WGS) entry which is preliminary data.</text>
</comment>
<dbReference type="InterPro" id="IPR003587">
    <property type="entry name" value="Hint_dom_N"/>
</dbReference>
<dbReference type="Pfam" id="PF13155">
    <property type="entry name" value="Toprim_2"/>
    <property type="match status" value="1"/>
</dbReference>
<dbReference type="Pfam" id="PF08275">
    <property type="entry name" value="DNAG_N"/>
    <property type="match status" value="1"/>
</dbReference>
<keyword evidence="10" id="KW-0460">Magnesium</keyword>
<dbReference type="InterPro" id="IPR013264">
    <property type="entry name" value="DNAG_N"/>
</dbReference>
<keyword evidence="4" id="KW-0548">Nucleotidyltransferase</keyword>
<dbReference type="GO" id="GO:0000428">
    <property type="term" value="C:DNA-directed RNA polymerase complex"/>
    <property type="evidence" value="ECO:0007669"/>
    <property type="project" value="UniProtKB-KW"/>
</dbReference>
<keyword evidence="3" id="KW-0808">Transferase</keyword>
<evidence type="ECO:0000256" key="2">
    <source>
        <dbReference type="ARBA" id="ARBA00022515"/>
    </source>
</evidence>
<dbReference type="EMBL" id="PFBC01000012">
    <property type="protein sequence ID" value="PIR88155.1"/>
    <property type="molecule type" value="Genomic_DNA"/>
</dbReference>
<evidence type="ECO:0000256" key="5">
    <source>
        <dbReference type="ARBA" id="ARBA00022705"/>
    </source>
</evidence>
<dbReference type="Gene3D" id="3.90.980.10">
    <property type="entry name" value="DNA primase, catalytic core, N-terminal domain"/>
    <property type="match status" value="1"/>
</dbReference>
<dbReference type="SUPFAM" id="SSF51294">
    <property type="entry name" value="Hedgehog/intein (Hint) domain"/>
    <property type="match status" value="1"/>
</dbReference>
<dbReference type="Pfam" id="PF01807">
    <property type="entry name" value="Zn_ribbon_DnaG"/>
    <property type="match status" value="2"/>
</dbReference>
<dbReference type="InterPro" id="IPR030934">
    <property type="entry name" value="Intein_C"/>
</dbReference>
<gene>
    <name evidence="16" type="primary">dnaG</name>
    <name evidence="16" type="ORF">COU10_00730</name>
</gene>
<keyword evidence="5" id="KW-0235">DNA replication</keyword>
<keyword evidence="2" id="KW-0639">Primosome</keyword>
<dbReference type="PROSITE" id="PS50817">
    <property type="entry name" value="INTEIN_N_TER"/>
    <property type="match status" value="1"/>
</dbReference>
<evidence type="ECO:0000256" key="8">
    <source>
        <dbReference type="ARBA" id="ARBA00022813"/>
    </source>
</evidence>
<proteinExistence type="predicted"/>
<dbReference type="Pfam" id="PF14528">
    <property type="entry name" value="LAGLIDADG_3"/>
    <property type="match status" value="1"/>
</dbReference>
<dbReference type="NCBIfam" id="TIGR01391">
    <property type="entry name" value="dnaG"/>
    <property type="match status" value="1"/>
</dbReference>
<evidence type="ECO:0000256" key="7">
    <source>
        <dbReference type="ARBA" id="ARBA00022771"/>
    </source>
</evidence>
<organism evidence="16 17">
    <name type="scientific">Candidatus Harrisonbacteria bacterium CG10_big_fil_rev_8_21_14_0_10_45_28</name>
    <dbReference type="NCBI Taxonomy" id="1974586"/>
    <lineage>
        <taxon>Bacteria</taxon>
        <taxon>Candidatus Harrisoniibacteriota</taxon>
    </lineage>
</organism>
<dbReference type="SMART" id="SM00306">
    <property type="entry name" value="HintN"/>
    <property type="match status" value="1"/>
</dbReference>
<dbReference type="InterPro" id="IPR036977">
    <property type="entry name" value="DNA_primase_Znf_CHC2"/>
</dbReference>
<dbReference type="InterPro" id="IPR002694">
    <property type="entry name" value="Znf_CHC2"/>
</dbReference>
<evidence type="ECO:0000313" key="16">
    <source>
        <dbReference type="EMBL" id="PIR88155.1"/>
    </source>
</evidence>
<dbReference type="Gene3D" id="3.90.580.10">
    <property type="entry name" value="Zinc finger, CHC2-type domain"/>
    <property type="match status" value="2"/>
</dbReference>
<dbReference type="GO" id="GO:0005737">
    <property type="term" value="C:cytoplasm"/>
    <property type="evidence" value="ECO:0007669"/>
    <property type="project" value="TreeGrafter"/>
</dbReference>
<evidence type="ECO:0000259" key="15">
    <source>
        <dbReference type="PROSITE" id="PS50880"/>
    </source>
</evidence>
<dbReference type="InterPro" id="IPR027434">
    <property type="entry name" value="Homing_endonucl"/>
</dbReference>
<feature type="domain" description="DOD-type homing endonuclease" evidence="14">
    <location>
        <begin position="226"/>
        <end position="365"/>
    </location>
</feature>
<dbReference type="Proteomes" id="UP000230903">
    <property type="component" value="Unassembled WGS sequence"/>
</dbReference>
<dbReference type="SUPFAM" id="SSF57783">
    <property type="entry name" value="Zinc beta-ribbon"/>
    <property type="match status" value="1"/>
</dbReference>
<dbReference type="SMART" id="SM00400">
    <property type="entry name" value="ZnF_CHCC"/>
    <property type="match status" value="2"/>
</dbReference>
<dbReference type="GO" id="GO:1990077">
    <property type="term" value="C:primosome complex"/>
    <property type="evidence" value="ECO:0007669"/>
    <property type="project" value="UniProtKB-KW"/>
</dbReference>
<evidence type="ECO:0000256" key="4">
    <source>
        <dbReference type="ARBA" id="ARBA00022695"/>
    </source>
</evidence>
<dbReference type="InterPro" id="IPR034151">
    <property type="entry name" value="TOPRIM_DnaG_bac"/>
</dbReference>
<reference evidence="17" key="1">
    <citation type="submission" date="2017-09" db="EMBL/GenBank/DDBJ databases">
        <title>Depth-based differentiation of microbial function through sediment-hosted aquifers and enrichment of novel symbionts in the deep terrestrial subsurface.</title>
        <authorList>
            <person name="Probst A.J."/>
            <person name="Ladd B."/>
            <person name="Jarett J.K."/>
            <person name="Geller-Mcgrath D.E."/>
            <person name="Sieber C.M.K."/>
            <person name="Emerson J.B."/>
            <person name="Anantharaman K."/>
            <person name="Thomas B.C."/>
            <person name="Malmstrom R."/>
            <person name="Stieglmeier M."/>
            <person name="Klingl A."/>
            <person name="Woyke T."/>
            <person name="Ryan C.M."/>
            <person name="Banfield J.F."/>
        </authorList>
    </citation>
    <scope>NUCLEOTIDE SEQUENCE [LARGE SCALE GENOMIC DNA]</scope>
</reference>
<evidence type="ECO:0000256" key="6">
    <source>
        <dbReference type="ARBA" id="ARBA00022723"/>
    </source>
</evidence>
<keyword evidence="12" id="KW-0238">DNA-binding</keyword>
<dbReference type="GO" id="GO:0016539">
    <property type="term" value="P:intein-mediated protein splicing"/>
    <property type="evidence" value="ECO:0007669"/>
    <property type="project" value="InterPro"/>
</dbReference>
<evidence type="ECO:0000256" key="11">
    <source>
        <dbReference type="ARBA" id="ARBA00023000"/>
    </source>
</evidence>
<dbReference type="InterPro" id="IPR006295">
    <property type="entry name" value="DNA_primase_DnaG"/>
</dbReference>
<dbReference type="AlphaFoldDB" id="A0A2H0UQU6"/>
<accession>A0A2H0UQU6</accession>
<dbReference type="PROSITE" id="PS50818">
    <property type="entry name" value="INTEIN_C_TER"/>
    <property type="match status" value="1"/>
</dbReference>
<dbReference type="InterPro" id="IPR050219">
    <property type="entry name" value="DnaG_primase"/>
</dbReference>
<keyword evidence="13" id="KW-0804">Transcription</keyword>
<evidence type="ECO:0000256" key="13">
    <source>
        <dbReference type="ARBA" id="ARBA00023163"/>
    </source>
</evidence>
<dbReference type="CDD" id="cd03364">
    <property type="entry name" value="TOPRIM_DnaG_primases"/>
    <property type="match status" value="1"/>
</dbReference>
<dbReference type="GO" id="GO:0003677">
    <property type="term" value="F:DNA binding"/>
    <property type="evidence" value="ECO:0007669"/>
    <property type="project" value="UniProtKB-KW"/>
</dbReference>
<dbReference type="Gene3D" id="3.10.28.10">
    <property type="entry name" value="Homing endonucleases"/>
    <property type="match status" value="1"/>
</dbReference>
<feature type="domain" description="Toprim" evidence="15">
    <location>
        <begin position="642"/>
        <end position="723"/>
    </location>
</feature>
<dbReference type="InterPro" id="IPR004860">
    <property type="entry name" value="LAGLIDADG_dom"/>
</dbReference>
<dbReference type="GO" id="GO:0004519">
    <property type="term" value="F:endonuclease activity"/>
    <property type="evidence" value="ECO:0007669"/>
    <property type="project" value="InterPro"/>
</dbReference>
<evidence type="ECO:0000256" key="10">
    <source>
        <dbReference type="ARBA" id="ARBA00022842"/>
    </source>
</evidence>
<dbReference type="SUPFAM" id="SSF56731">
    <property type="entry name" value="DNA primase core"/>
    <property type="match status" value="1"/>
</dbReference>
<dbReference type="GO" id="GO:0006269">
    <property type="term" value="P:DNA replication, synthesis of primer"/>
    <property type="evidence" value="ECO:0007669"/>
    <property type="project" value="UniProtKB-KW"/>
</dbReference>
<dbReference type="InterPro" id="IPR003586">
    <property type="entry name" value="Hint_dom_C"/>
</dbReference>
<dbReference type="InterPro" id="IPR004042">
    <property type="entry name" value="Intein_endonuc_central"/>
</dbReference>
<dbReference type="SMART" id="SM00493">
    <property type="entry name" value="TOPRIM"/>
    <property type="match status" value="1"/>
</dbReference>
<dbReference type="GO" id="GO:0003899">
    <property type="term" value="F:DNA-directed RNA polymerase activity"/>
    <property type="evidence" value="ECO:0007669"/>
    <property type="project" value="InterPro"/>
</dbReference>
<protein>
    <submittedName>
        <fullName evidence="16">DNA primase</fullName>
    </submittedName>
</protein>
<dbReference type="GO" id="GO:0008270">
    <property type="term" value="F:zinc ion binding"/>
    <property type="evidence" value="ECO:0007669"/>
    <property type="project" value="UniProtKB-KW"/>
</dbReference>
<keyword evidence="6" id="KW-0479">Metal-binding</keyword>
<dbReference type="InterPro" id="IPR036844">
    <property type="entry name" value="Hint_dom_sf"/>
</dbReference>
<dbReference type="PRINTS" id="PR00379">
    <property type="entry name" value="INTEIN"/>
</dbReference>
<evidence type="ECO:0000313" key="17">
    <source>
        <dbReference type="Proteomes" id="UP000230903"/>
    </source>
</evidence>
<sequence>MAENTEIIKERIDIVDFIKGYLKLDKAGRNFKGICPFHKEKTPSMMVSPDRQIWHCFGCFPPGQKVKTPFGYHDIETIDKNHVVFSGNGELEKVLAVHKRNYSGDLIDVEVRKLGGVVSMTQDHELAVFRPKTKYYRKTKQFYRRCRDAVLKGSSLAEAILRFADRKEINAGSLEKDDFVMYPINRRISPVSEIDLKEYLTKKYTFGPRPPKLLYIQKVNKDFLRLLGYWIAEGSGHRAYIRFSLGSHEEDFAADIVRLIKKCFGINASIHRRSGTKTGLEITACHAYLGNIFENLCGKGAANKHIPFILQEIDPKLQMVLADAIARGDGYSYIANRSSNRHHGLTMVSRILIEQVVDILLRNSIFPSSRVEKEKTDKKGVHHREAYTARWSLEARAQHTFVYKDQAGRDFWLLPIKNLGRRKYRGPVHNLTVANDHSYVATNFAVSNCGKGGDIFGFLMQYENIEFLDALKVLAEKAGVDLGPMSSDHKKYESLYEINRVAKDFFRRNLGGDDAKEARAYLKKRGLTSATVNEFEVGLAGGENDGLVKHLTGMGYRTSEIEAAGLAFKTDRGTYWDRFRNRMMFPINNHFGKVVGFTGRIMPGFESDKTGKYVNSPETPLFNKSKLLFAFDKTKNFIREANMAVMVEGQMDAIMSYQDGVKNVVATSGTAITSGHLQALRRIAENLVLAFDNDSAGQSAAERTIDLAQTADFNVKVLMLKDEKLKDPADLVAERPGELAKEVDGAVPAMEYYFNYYDVLVGDIGKKKKNIRAVLSKIKAISSPVESSHWLSQLATRSGVPERALSLEMQAVEVQRDGVAKKETISIEDGNVLKKLSREDRICQRLIALAIQDEALAKNLKEKYLGLLPEKYHAVLDYVLAGGDAEPAESIRGLVNLVFLQADAVPVGTIAEEIEEGGKKKYATEAMPVDLSIEFNDLIARLHDSGVVGKRKELLIKIASAEAGGENAALDKLLAEYQSLTKVQE</sequence>
<dbReference type="PROSITE" id="PS50819">
    <property type="entry name" value="INTEIN_ENDONUCLEASE"/>
    <property type="match status" value="1"/>
</dbReference>
<evidence type="ECO:0000256" key="9">
    <source>
        <dbReference type="ARBA" id="ARBA00022833"/>
    </source>
</evidence>
<name>A0A2H0UQU6_9BACT</name>
<dbReference type="InterPro" id="IPR006142">
    <property type="entry name" value="INTEIN"/>
</dbReference>
<keyword evidence="7" id="KW-0863">Zinc-finger</keyword>
<evidence type="ECO:0000259" key="14">
    <source>
        <dbReference type="PROSITE" id="PS50819"/>
    </source>
</evidence>
<dbReference type="InterPro" id="IPR006141">
    <property type="entry name" value="Intein_N"/>
</dbReference>
<evidence type="ECO:0000256" key="1">
    <source>
        <dbReference type="ARBA" id="ARBA00022478"/>
    </source>
</evidence>
<dbReference type="Gene3D" id="3.40.1360.10">
    <property type="match status" value="1"/>
</dbReference>
<keyword evidence="1" id="KW-0240">DNA-directed RNA polymerase</keyword>
<keyword evidence="11" id="KW-0651">Protein splicing</keyword>
<evidence type="ECO:0000256" key="3">
    <source>
        <dbReference type="ARBA" id="ARBA00022679"/>
    </source>
</evidence>
<dbReference type="PANTHER" id="PTHR30313">
    <property type="entry name" value="DNA PRIMASE"/>
    <property type="match status" value="1"/>
</dbReference>
<dbReference type="InterPro" id="IPR006171">
    <property type="entry name" value="TOPRIM_dom"/>
</dbReference>
<dbReference type="InterPro" id="IPR037068">
    <property type="entry name" value="DNA_primase_core_N_sf"/>
</dbReference>
<dbReference type="PANTHER" id="PTHR30313:SF2">
    <property type="entry name" value="DNA PRIMASE"/>
    <property type="match status" value="1"/>
</dbReference>
<dbReference type="PROSITE" id="PS50880">
    <property type="entry name" value="TOPRIM"/>
    <property type="match status" value="1"/>
</dbReference>
<keyword evidence="9" id="KW-0862">Zinc</keyword>
<dbReference type="SMART" id="SM00305">
    <property type="entry name" value="HintC"/>
    <property type="match status" value="1"/>
</dbReference>
<keyword evidence="8" id="KW-0068">Autocatalytic cleavage</keyword>